<dbReference type="EMBL" id="CATNWA010016512">
    <property type="protein sequence ID" value="CAI9593343.1"/>
    <property type="molecule type" value="Genomic_DNA"/>
</dbReference>
<comment type="caution">
    <text evidence="1">The sequence shown here is derived from an EMBL/GenBank/DDBJ whole genome shotgun (WGS) entry which is preliminary data.</text>
</comment>
<gene>
    <name evidence="1" type="ORF">SPARVUS_LOCUS11517340</name>
</gene>
<proteinExistence type="predicted"/>
<sequence>MTRDCGQHRDDQRLRTVQMTADLWGGGERVPEFDRYPLLLPQLFFDLTCSSIQPRAVFPASVMALGMTAGCPVRMSEKHLRFVIGPAASGICHVSQVPPYHSQKAPLLAHAHLAPGCHAQRPHYRSW</sequence>
<reference evidence="1" key="1">
    <citation type="submission" date="2023-05" db="EMBL/GenBank/DDBJ databases">
        <authorList>
            <person name="Stuckert A."/>
        </authorList>
    </citation>
    <scope>NUCLEOTIDE SEQUENCE</scope>
</reference>
<accession>A0ABN9FD12</accession>
<protein>
    <submittedName>
        <fullName evidence="1">Uncharacterized protein</fullName>
    </submittedName>
</protein>
<organism evidence="1 2">
    <name type="scientific">Staurois parvus</name>
    <dbReference type="NCBI Taxonomy" id="386267"/>
    <lineage>
        <taxon>Eukaryota</taxon>
        <taxon>Metazoa</taxon>
        <taxon>Chordata</taxon>
        <taxon>Craniata</taxon>
        <taxon>Vertebrata</taxon>
        <taxon>Euteleostomi</taxon>
        <taxon>Amphibia</taxon>
        <taxon>Batrachia</taxon>
        <taxon>Anura</taxon>
        <taxon>Neobatrachia</taxon>
        <taxon>Ranoidea</taxon>
        <taxon>Ranidae</taxon>
        <taxon>Staurois</taxon>
    </lineage>
</organism>
<evidence type="ECO:0000313" key="2">
    <source>
        <dbReference type="Proteomes" id="UP001162483"/>
    </source>
</evidence>
<keyword evidence="2" id="KW-1185">Reference proteome</keyword>
<feature type="non-terminal residue" evidence="1">
    <location>
        <position position="127"/>
    </location>
</feature>
<name>A0ABN9FD12_9NEOB</name>
<evidence type="ECO:0000313" key="1">
    <source>
        <dbReference type="EMBL" id="CAI9593343.1"/>
    </source>
</evidence>
<dbReference type="Proteomes" id="UP001162483">
    <property type="component" value="Unassembled WGS sequence"/>
</dbReference>